<dbReference type="SUPFAM" id="SSF57903">
    <property type="entry name" value="FYVE/PHD zinc finger"/>
    <property type="match status" value="1"/>
</dbReference>
<evidence type="ECO:0000313" key="2">
    <source>
        <dbReference type="Proteomes" id="UP000240916"/>
    </source>
</evidence>
<accession>A0A2D2W4B5</accession>
<organism evidence="1 2">
    <name type="scientific">Mycobacterium phage Superphikiman</name>
    <dbReference type="NCBI Taxonomy" id="2041551"/>
    <lineage>
        <taxon>Viruses</taxon>
        <taxon>Duplodnaviria</taxon>
        <taxon>Heunggongvirae</taxon>
        <taxon>Uroviricota</taxon>
        <taxon>Caudoviricetes</taxon>
        <taxon>Omegavirus</taxon>
        <taxon>Omegavirus courthouse</taxon>
    </lineage>
</organism>
<dbReference type="EMBL" id="MF919534">
    <property type="protein sequence ID" value="ATS92933.1"/>
    <property type="molecule type" value="Genomic_DNA"/>
</dbReference>
<dbReference type="InterPro" id="IPR011011">
    <property type="entry name" value="Znf_FYVE_PHD"/>
</dbReference>
<protein>
    <submittedName>
        <fullName evidence="1">Uncharacterized protein</fullName>
    </submittedName>
</protein>
<proteinExistence type="predicted"/>
<evidence type="ECO:0000313" key="1">
    <source>
        <dbReference type="EMBL" id="ATS92933.1"/>
    </source>
</evidence>
<gene>
    <name evidence="1" type="ORF">SEA_SUPERPHIKIMAN_91</name>
</gene>
<name>A0A2D2W4B5_9CAUD</name>
<sequence>MKTCYRGHERSEANTYIFFDSQTGQKKHMCRECRRKVGRVCGYCNTAFTTTLQHDSWVCPTCTAGGASTTDYAPLGSTWVTSG</sequence>
<dbReference type="Proteomes" id="UP000240916">
    <property type="component" value="Segment"/>
</dbReference>
<reference evidence="1 2" key="1">
    <citation type="submission" date="2017-09" db="EMBL/GenBank/DDBJ databases">
        <authorList>
            <person name="Pradhan P."/>
            <person name="Aluri L.S."/>
            <person name="Anandarajan D."/>
            <person name="Beiriger J.C."/>
            <person name="Bethamcharla R."/>
            <person name="Betini N."/>
            <person name="Bhatt S.D."/>
            <person name="Chengalvala S."/>
            <person name="Cox N.E."/>
            <person name="Delvadia B.P."/>
            <person name="Desai A.S."/>
            <person name="Devaney A.M."/>
            <person name="Doyle B.K."/>
            <person name="Edgerton A.O."/>
            <person name="Erlich M.C."/>
            <person name="Fitzpatrick K.C."/>
            <person name="Gajjar E.A."/>
            <person name="Ganguly A."/>
            <person name="Gill R.S."/>
            <person name="Goldman M.G."/>
            <person name="Good P.M."/>
            <person name="Gupta N."/>
            <person name="Haddad L.M."/>
            <person name="Han E.J."/>
            <person name="Jain S."/>
            <person name="Jiang A."/>
            <person name="Jurgielewicz A.D."/>
            <person name="Kainth D.K."/>
            <person name="Karam J.M."/>
            <person name="Kodavatiganti M."/>
            <person name="Kriete S.J."/>
            <person name="MacDonald C.E."/>
            <person name="Maret J.P."/>
            <person name="Mathew A.E."/>
            <person name="Nako S."/>
            <person name="Natrajan M."/>
            <person name="Nishu N.M."/>
            <person name="Parikh A."/>
            <person name="Patel N."/>
            <person name="Patel P.D."/>
            <person name="Patel S."/>
            <person name="Patra K."/>
            <person name="Pumpuckdee D."/>
            <person name="Rai K."/>
            <person name="Ramanathan A."/>
            <person name="Sarkar A."/>
            <person name="Schaffer B.L."/>
            <person name="Shah P."/>
            <person name="Tata R.K."/>
            <person name="Tawfik A.H."/>
            <person name="Thuremella B.T."/>
            <person name="Toma J."/>
            <person name="Tran T.L."/>
            <person name="Veera S."/>
            <person name="Vemulapalli V.K."/>
            <person name="Vidas T.V."/>
            <person name="Vieira K.S."/>
            <person name="Vijayakumar G."/>
            <person name="Walor T.A."/>
            <person name="White C.R."/>
            <person name="Wong B.M."/>
            <person name="Zhao Sl."/>
            <person name="McDonald M.T."/>
            <person name="Dalia R."/>
            <person name="Little J.L."/>
            <person name="Gurney S.M.R."/>
            <person name="Bollivar D.W."/>
            <person name="Garlena R.A."/>
            <person name="Russell D.A."/>
            <person name="Pope W.H."/>
            <person name="Jacobs-Sera D."/>
            <person name="Hendrix R.W."/>
            <person name="Hatfull G.F."/>
        </authorList>
    </citation>
    <scope>NUCLEOTIDE SEQUENCE [LARGE SCALE GENOMIC DNA]</scope>
</reference>